<dbReference type="InterPro" id="IPR001611">
    <property type="entry name" value="Leu-rich_rpt"/>
</dbReference>
<evidence type="ECO:0000259" key="5">
    <source>
        <dbReference type="SMART" id="SM00013"/>
    </source>
</evidence>
<feature type="non-terminal residue" evidence="7">
    <location>
        <position position="1"/>
    </location>
</feature>
<dbReference type="EMBL" id="VZSB01000845">
    <property type="protein sequence ID" value="NWW99683.1"/>
    <property type="molecule type" value="Genomic_DNA"/>
</dbReference>
<evidence type="ECO:0000256" key="3">
    <source>
        <dbReference type="ARBA" id="ARBA00022737"/>
    </source>
</evidence>
<dbReference type="SMART" id="SM00369">
    <property type="entry name" value="LRR_TYP"/>
    <property type="match status" value="13"/>
</dbReference>
<protein>
    <submittedName>
        <fullName evidence="7">CPN2 Carboxypeptidase</fullName>
    </submittedName>
</protein>
<proteinExistence type="predicted"/>
<keyword evidence="8" id="KW-1185">Reference proteome</keyword>
<dbReference type="InterPro" id="IPR050333">
    <property type="entry name" value="SLRP"/>
</dbReference>
<evidence type="ECO:0000256" key="2">
    <source>
        <dbReference type="ARBA" id="ARBA00022729"/>
    </source>
</evidence>
<dbReference type="InterPro" id="IPR032675">
    <property type="entry name" value="LRR_dom_sf"/>
</dbReference>
<dbReference type="Pfam" id="PF13855">
    <property type="entry name" value="LRR_8"/>
    <property type="match status" value="3"/>
</dbReference>
<keyword evidence="1" id="KW-0433">Leucine-rich repeat</keyword>
<dbReference type="InterPro" id="IPR003591">
    <property type="entry name" value="Leu-rich_rpt_typical-subtyp"/>
</dbReference>
<dbReference type="SMART" id="SM00364">
    <property type="entry name" value="LRR_BAC"/>
    <property type="match status" value="6"/>
</dbReference>
<dbReference type="GO" id="GO:0004180">
    <property type="term" value="F:carboxypeptidase activity"/>
    <property type="evidence" value="ECO:0007669"/>
    <property type="project" value="UniProtKB-KW"/>
</dbReference>
<keyword evidence="7" id="KW-0645">Protease</keyword>
<keyword evidence="7" id="KW-0121">Carboxypeptidase</keyword>
<keyword evidence="3" id="KW-0677">Repeat</keyword>
<name>A0A7K6SMX8_CALNI</name>
<feature type="non-terminal residue" evidence="7">
    <location>
        <position position="620"/>
    </location>
</feature>
<dbReference type="InterPro" id="IPR000372">
    <property type="entry name" value="LRRNT"/>
</dbReference>
<evidence type="ECO:0000313" key="8">
    <source>
        <dbReference type="Proteomes" id="UP000546235"/>
    </source>
</evidence>
<evidence type="ECO:0000256" key="4">
    <source>
        <dbReference type="ARBA" id="ARBA00023180"/>
    </source>
</evidence>
<accession>A0A7K6SMX8</accession>
<dbReference type="FunFam" id="3.80.10.10:FF:001164">
    <property type="entry name" value="GH01279p"/>
    <property type="match status" value="1"/>
</dbReference>
<dbReference type="InterPro" id="IPR000483">
    <property type="entry name" value="Cys-rich_flank_reg_C"/>
</dbReference>
<keyword evidence="7" id="KW-0378">Hydrolase</keyword>
<dbReference type="SMART" id="SM00013">
    <property type="entry name" value="LRRNT"/>
    <property type="match status" value="1"/>
</dbReference>
<dbReference type="FunFam" id="3.80.10.10:FF:000770">
    <property type="entry name" value="Uncharacterized protein"/>
    <property type="match status" value="1"/>
</dbReference>
<dbReference type="FunFam" id="3.80.10.10:FF:000732">
    <property type="entry name" value="GD11101"/>
    <property type="match status" value="1"/>
</dbReference>
<gene>
    <name evidence="7" type="primary">Cpn2</name>
    <name evidence="7" type="ORF">CALNIC_R08224</name>
</gene>
<sequence>AGLFFEALQGHGLLLPISSEGSSAPAGTACPFPSALENTVPSQRAVSLQTSRRLGGCHHDAMLGDEAWLLLQCRLVVCVLLGLGSLPAGGLPLSCPPACQCYDTSKVFCSEERMREIPAGLPGNATHLFFVETALSSIHSGDLGPSTTLTKLVFLNNDIQELEAGAFSGLSSLVELEVSGNYLPAVSLGVLVGLPSLSKLSLGANAIRSLPPGLFATTCRLQDLCLAGNKIEALPPGIFRPLRRLQSLDLSRNALADLPAGLLTPLTALRLLKLSDNLLAQVPPGAFGALGRLAELHLDGNQLQELPAGTFAGLGGLRRLQLQHNALASLAPDIFAGLPNLTVLSLEGNHLAALPATLFAGTPHLLQLSLARNQLERLPQGLFTNLSVLQTLVLSHNTMAHLPSGVFQGLAGLTVLQLSHNNLSSLPAELLAGLPLLTALALDHNRLARLPPGLFDANEELARVGLADNPWACDCHLAYLLGWLQGFAEPLTHAQASCSSPAALRGRSLLEVSQGQLECPRAPSVPKEEGWEGVPGEDAPEQCTYSNPEGTVSMACNATSCQRLSLHLPPPLPPGQAAGPRPAYQGAWVLHSHCGTLEVSVLVMARSRDEATLPELPTAP</sequence>
<evidence type="ECO:0000313" key="7">
    <source>
        <dbReference type="EMBL" id="NWW99683.1"/>
    </source>
</evidence>
<evidence type="ECO:0000256" key="1">
    <source>
        <dbReference type="ARBA" id="ARBA00022614"/>
    </source>
</evidence>
<keyword evidence="4" id="KW-0325">Glycoprotein</keyword>
<dbReference type="PANTHER" id="PTHR45712">
    <property type="entry name" value="AGAP008170-PA"/>
    <property type="match status" value="1"/>
</dbReference>
<organism evidence="7 8">
    <name type="scientific">Caloenas nicobarica</name>
    <name type="common">Nicobar pigeon</name>
    <dbReference type="NCBI Taxonomy" id="187106"/>
    <lineage>
        <taxon>Eukaryota</taxon>
        <taxon>Metazoa</taxon>
        <taxon>Chordata</taxon>
        <taxon>Craniata</taxon>
        <taxon>Vertebrata</taxon>
        <taxon>Euteleostomi</taxon>
        <taxon>Archelosauria</taxon>
        <taxon>Archosauria</taxon>
        <taxon>Dinosauria</taxon>
        <taxon>Saurischia</taxon>
        <taxon>Theropoda</taxon>
        <taxon>Coelurosauria</taxon>
        <taxon>Aves</taxon>
        <taxon>Neognathae</taxon>
        <taxon>Neoaves</taxon>
        <taxon>Columbimorphae</taxon>
        <taxon>Columbiformes</taxon>
        <taxon>Columbidae</taxon>
        <taxon>Caloenas</taxon>
    </lineage>
</organism>
<feature type="domain" description="LRRCT" evidence="6">
    <location>
        <begin position="469"/>
        <end position="520"/>
    </location>
</feature>
<reference evidence="7 8" key="1">
    <citation type="submission" date="2019-09" db="EMBL/GenBank/DDBJ databases">
        <title>Bird 10,000 Genomes (B10K) Project - Family phase.</title>
        <authorList>
            <person name="Zhang G."/>
        </authorList>
    </citation>
    <scope>NUCLEOTIDE SEQUENCE [LARGE SCALE GENOMIC DNA]</scope>
    <source>
        <strain evidence="7">OUT-0007</strain>
        <tissue evidence="7">Blood</tissue>
    </source>
</reference>
<dbReference type="PANTHER" id="PTHR45712:SF28">
    <property type="entry name" value="LEUCINE-RICH REPEAT-CONTAINING PROTEIN 70-LIKE"/>
    <property type="match status" value="1"/>
</dbReference>
<comment type="caution">
    <text evidence="7">The sequence shown here is derived from an EMBL/GenBank/DDBJ whole genome shotgun (WGS) entry which is preliminary data.</text>
</comment>
<feature type="domain" description="LRRNT" evidence="5">
    <location>
        <begin position="94"/>
        <end position="127"/>
    </location>
</feature>
<dbReference type="PRINTS" id="PR00019">
    <property type="entry name" value="LEURICHRPT"/>
</dbReference>
<dbReference type="Gene3D" id="3.80.10.10">
    <property type="entry name" value="Ribonuclease Inhibitor"/>
    <property type="match status" value="2"/>
</dbReference>
<dbReference type="GO" id="GO:0005615">
    <property type="term" value="C:extracellular space"/>
    <property type="evidence" value="ECO:0007669"/>
    <property type="project" value="TreeGrafter"/>
</dbReference>
<dbReference type="PROSITE" id="PS51450">
    <property type="entry name" value="LRR"/>
    <property type="match status" value="1"/>
</dbReference>
<keyword evidence="2" id="KW-0732">Signal</keyword>
<evidence type="ECO:0000259" key="6">
    <source>
        <dbReference type="SMART" id="SM00082"/>
    </source>
</evidence>
<dbReference type="Proteomes" id="UP000546235">
    <property type="component" value="Unassembled WGS sequence"/>
</dbReference>
<dbReference type="SMART" id="SM00082">
    <property type="entry name" value="LRRCT"/>
    <property type="match status" value="1"/>
</dbReference>
<dbReference type="SUPFAM" id="SSF52058">
    <property type="entry name" value="L domain-like"/>
    <property type="match status" value="2"/>
</dbReference>
<dbReference type="AlphaFoldDB" id="A0A7K6SMX8"/>